<dbReference type="EMBL" id="BDQF01000001">
    <property type="protein sequence ID" value="GAW78901.1"/>
    <property type="molecule type" value="Genomic_DNA"/>
</dbReference>
<name>A0A1Y1J8R3_PLAGO</name>
<dbReference type="InterPro" id="IPR009069">
    <property type="entry name" value="Cys_alpha_HP_mot_SF"/>
</dbReference>
<evidence type="ECO:0000313" key="1">
    <source>
        <dbReference type="EMBL" id="GAW78901.1"/>
    </source>
</evidence>
<evidence type="ECO:0000313" key="2">
    <source>
        <dbReference type="Proteomes" id="UP000195521"/>
    </source>
</evidence>
<dbReference type="OrthoDB" id="5586401at2759"/>
<organism evidence="1 2">
    <name type="scientific">Plasmodium gonderi</name>
    <dbReference type="NCBI Taxonomy" id="77519"/>
    <lineage>
        <taxon>Eukaryota</taxon>
        <taxon>Sar</taxon>
        <taxon>Alveolata</taxon>
        <taxon>Apicomplexa</taxon>
        <taxon>Aconoidasida</taxon>
        <taxon>Haemosporida</taxon>
        <taxon>Plasmodiidae</taxon>
        <taxon>Plasmodium</taxon>
        <taxon>Plasmodium (Plasmodium)</taxon>
    </lineage>
</organism>
<dbReference type="RefSeq" id="XP_028541490.1">
    <property type="nucleotide sequence ID" value="XM_028685689.1"/>
</dbReference>
<sequence>MKELLNEYVDDKTEVTKCESQYSMLLECLNTYDRKWAKCQDELKKFRTCYSEENRKKRQLK</sequence>
<protein>
    <recommendedName>
        <fullName evidence="3">CHCH domain-containing protein</fullName>
    </recommendedName>
</protein>
<gene>
    <name evidence="1" type="ORF">PGO_010450</name>
</gene>
<dbReference type="GeneID" id="39745595"/>
<reference evidence="2" key="1">
    <citation type="submission" date="2017-04" db="EMBL/GenBank/DDBJ databases">
        <title>Plasmodium gonderi genome.</title>
        <authorList>
            <person name="Arisue N."/>
            <person name="Honma H."/>
            <person name="Kawai S."/>
            <person name="Tougan T."/>
            <person name="Tanabe K."/>
            <person name="Horii T."/>
        </authorList>
    </citation>
    <scope>NUCLEOTIDE SEQUENCE [LARGE SCALE GENOMIC DNA]</scope>
    <source>
        <strain evidence="2">ATCC 30045</strain>
    </source>
</reference>
<accession>A0A1Y1J8R3</accession>
<comment type="caution">
    <text evidence="1">The sequence shown here is derived from an EMBL/GenBank/DDBJ whole genome shotgun (WGS) entry which is preliminary data.</text>
</comment>
<proteinExistence type="predicted"/>
<keyword evidence="2" id="KW-1185">Reference proteome</keyword>
<evidence type="ECO:0008006" key="3">
    <source>
        <dbReference type="Google" id="ProtNLM"/>
    </source>
</evidence>
<dbReference type="Proteomes" id="UP000195521">
    <property type="component" value="Unassembled WGS sequence"/>
</dbReference>
<dbReference type="SUPFAM" id="SSF47072">
    <property type="entry name" value="Cysteine alpha-hairpin motif"/>
    <property type="match status" value="1"/>
</dbReference>
<dbReference type="OMA" id="EHNDDKG"/>
<dbReference type="AlphaFoldDB" id="A0A1Y1J8R3"/>